<accession>A0A1Z2XUI3</accession>
<dbReference type="GO" id="GO:0004427">
    <property type="term" value="F:inorganic diphosphate phosphatase activity"/>
    <property type="evidence" value="ECO:0007669"/>
    <property type="project" value="InterPro"/>
</dbReference>
<reference evidence="5" key="1">
    <citation type="journal article" date="2017" name="Genome Announc.">
        <title>High-Quality Whole-Genome Sequences of the Oligo-Mouse-Microbiota Bacterial Community.</title>
        <authorList>
            <person name="Garzetti D."/>
            <person name="Brugiroux S."/>
            <person name="Bunk B."/>
            <person name="Pukall R."/>
            <person name="McCoy K.D."/>
            <person name="Macpherson A.J."/>
            <person name="Stecher B."/>
        </authorList>
    </citation>
    <scope>NUCLEOTIDE SEQUENCE</scope>
    <source>
        <strain evidence="5">KB18</strain>
    </source>
</reference>
<dbReference type="GO" id="GO:0005737">
    <property type="term" value="C:cytoplasm"/>
    <property type="evidence" value="ECO:0007669"/>
    <property type="project" value="InterPro"/>
</dbReference>
<dbReference type="SUPFAM" id="SSF50324">
    <property type="entry name" value="Inorganic pyrophosphatase"/>
    <property type="match status" value="1"/>
</dbReference>
<evidence type="ECO:0000259" key="4">
    <source>
        <dbReference type="PROSITE" id="PS51186"/>
    </source>
</evidence>
<comment type="similarity">
    <text evidence="3">Belongs to the acetyltransferase family. RimJ subfamily.</text>
</comment>
<dbReference type="InterPro" id="IPR000182">
    <property type="entry name" value="GNAT_dom"/>
</dbReference>
<dbReference type="Pfam" id="PF13302">
    <property type="entry name" value="Acetyltransf_3"/>
    <property type="match status" value="1"/>
</dbReference>
<reference evidence="6 8" key="3">
    <citation type="submission" date="2020-11" db="EMBL/GenBank/DDBJ databases">
        <title>Closed and high quality bacterial genomes of the OMM12 community.</title>
        <authorList>
            <person name="Marbouty M."/>
            <person name="Lamy-Besnier Q."/>
            <person name="Debarbieux L."/>
            <person name="Koszul R."/>
        </authorList>
    </citation>
    <scope>NUCLEOTIDE SEQUENCE [LARGE SCALE GENOMIC DNA]</scope>
    <source>
        <strain evidence="6 8">KB18</strain>
    </source>
</reference>
<dbReference type="KEGG" id="amur:ADH66_16400"/>
<dbReference type="Gene3D" id="3.90.80.10">
    <property type="entry name" value="Inorganic pyrophosphatase"/>
    <property type="match status" value="1"/>
</dbReference>
<proteinExistence type="inferred from homology"/>
<dbReference type="AlphaFoldDB" id="A0A1Z2XUI3"/>
<evidence type="ECO:0000313" key="8">
    <source>
        <dbReference type="Proteomes" id="UP000596035"/>
    </source>
</evidence>
<dbReference type="SUPFAM" id="SSF55729">
    <property type="entry name" value="Acyl-CoA N-acyltransferases (Nat)"/>
    <property type="match status" value="1"/>
</dbReference>
<dbReference type="InterPro" id="IPR016181">
    <property type="entry name" value="Acyl_CoA_acyltransferase"/>
</dbReference>
<gene>
    <name evidence="5" type="ORF">ADH66_16400</name>
    <name evidence="6" type="ORF">I5Q82_06790</name>
</gene>
<dbReference type="GO" id="GO:0000287">
    <property type="term" value="F:magnesium ion binding"/>
    <property type="evidence" value="ECO:0007669"/>
    <property type="project" value="InterPro"/>
</dbReference>
<dbReference type="Gene3D" id="3.40.630.30">
    <property type="match status" value="1"/>
</dbReference>
<evidence type="ECO:0000256" key="1">
    <source>
        <dbReference type="ARBA" id="ARBA00022679"/>
    </source>
</evidence>
<keyword evidence="7" id="KW-1185">Reference proteome</keyword>
<keyword evidence="2" id="KW-0012">Acyltransferase</keyword>
<organism evidence="6 8">
    <name type="scientific">Acutalibacter muris</name>
    <dbReference type="NCBI Taxonomy" id="1796620"/>
    <lineage>
        <taxon>Bacteria</taxon>
        <taxon>Bacillati</taxon>
        <taxon>Bacillota</taxon>
        <taxon>Clostridia</taxon>
        <taxon>Eubacteriales</taxon>
        <taxon>Acutalibacteraceae</taxon>
        <taxon>Acutalibacter</taxon>
    </lineage>
</organism>
<evidence type="ECO:0000313" key="6">
    <source>
        <dbReference type="EMBL" id="QQR31372.1"/>
    </source>
</evidence>
<keyword evidence="1" id="KW-0808">Transferase</keyword>
<feature type="domain" description="N-acetyltransferase" evidence="4">
    <location>
        <begin position="11"/>
        <end position="164"/>
    </location>
</feature>
<evidence type="ECO:0000313" key="7">
    <source>
        <dbReference type="Proteomes" id="UP000196710"/>
    </source>
</evidence>
<dbReference type="RefSeq" id="WP_084384413.1">
    <property type="nucleotide sequence ID" value="NZ_CP021422.1"/>
</dbReference>
<sequence length="287" mass="32977">MEPIRIETDRLLLRPPKRADAPALREFLAQEYVRRYNCLGKLPTVEKLEELLLSEPERQFSLVRRADGQVLGHIGLETDSLRFRMEALSLDYYLGEEHAHKGYMSEALEGLLRYLFLQTGTEAVSARAFTENAASLGLLEKLGFTREGTLRRAVRTYEGRCFDDAVFSLLREEYFTAHPPRTGDALFIKIDRPMGTAHPKHPDIIYPINYGYVPGLIAPDGEEQDAYVLGVDEPLTEFTGRLIAVIHRFDDVEEKWVLAPEGRSFTKKQIVELTHFQEQYYHTEVRT</sequence>
<dbReference type="EMBL" id="CP021422">
    <property type="protein sequence ID" value="ASB42102.1"/>
    <property type="molecule type" value="Genomic_DNA"/>
</dbReference>
<dbReference type="InterPro" id="IPR051531">
    <property type="entry name" value="N-acetyltransferase"/>
</dbReference>
<evidence type="ECO:0000256" key="3">
    <source>
        <dbReference type="ARBA" id="ARBA00038502"/>
    </source>
</evidence>
<dbReference type="GO" id="GO:0016747">
    <property type="term" value="F:acyltransferase activity, transferring groups other than amino-acyl groups"/>
    <property type="evidence" value="ECO:0007669"/>
    <property type="project" value="InterPro"/>
</dbReference>
<dbReference type="PANTHER" id="PTHR43792:SF8">
    <property type="entry name" value="[RIBOSOMAL PROTEIN US5]-ALANINE N-ACETYLTRANSFERASE"/>
    <property type="match status" value="1"/>
</dbReference>
<dbReference type="Proteomes" id="UP000196710">
    <property type="component" value="Chromosome"/>
</dbReference>
<evidence type="ECO:0000313" key="5">
    <source>
        <dbReference type="EMBL" id="ASB42102.1"/>
    </source>
</evidence>
<reference evidence="7" key="2">
    <citation type="submission" date="2017-05" db="EMBL/GenBank/DDBJ databases">
        <title>Improved OligoMM genomes.</title>
        <authorList>
            <person name="Garzetti D."/>
        </authorList>
    </citation>
    <scope>NUCLEOTIDE SEQUENCE [LARGE SCALE GENOMIC DNA]</scope>
    <source>
        <strain evidence="7">KB18</strain>
    </source>
</reference>
<dbReference type="PROSITE" id="PS51186">
    <property type="entry name" value="GNAT"/>
    <property type="match status" value="1"/>
</dbReference>
<name>A0A1Z2XUI3_9FIRM</name>
<dbReference type="GO" id="GO:0006796">
    <property type="term" value="P:phosphate-containing compound metabolic process"/>
    <property type="evidence" value="ECO:0007669"/>
    <property type="project" value="InterPro"/>
</dbReference>
<protein>
    <submittedName>
        <fullName evidence="6">GNAT family N-acetyltransferase</fullName>
    </submittedName>
</protein>
<evidence type="ECO:0000256" key="2">
    <source>
        <dbReference type="ARBA" id="ARBA00023315"/>
    </source>
</evidence>
<dbReference type="EMBL" id="CP065321">
    <property type="protein sequence ID" value="QQR31372.1"/>
    <property type="molecule type" value="Genomic_DNA"/>
</dbReference>
<dbReference type="Proteomes" id="UP000596035">
    <property type="component" value="Chromosome"/>
</dbReference>
<dbReference type="InterPro" id="IPR036649">
    <property type="entry name" value="Pyrophosphatase_sf"/>
</dbReference>
<dbReference type="PANTHER" id="PTHR43792">
    <property type="entry name" value="GNAT FAMILY, PUTATIVE (AFU_ORTHOLOGUE AFUA_3G00765)-RELATED-RELATED"/>
    <property type="match status" value="1"/>
</dbReference>